<name>A0A3P3WGG2_9FLAO</name>
<reference evidence="14 15" key="1">
    <citation type="submission" date="2018-11" db="EMBL/GenBank/DDBJ databases">
        <title>Flavobacterium sp. nov., YIM 102600 draft genome.</title>
        <authorList>
            <person name="Li G."/>
            <person name="Jiang Y."/>
        </authorList>
    </citation>
    <scope>NUCLEOTIDE SEQUENCE [LARGE SCALE GENOMIC DNA]</scope>
    <source>
        <strain evidence="14 15">YIM 102600</strain>
    </source>
</reference>
<dbReference type="Pfam" id="PF07715">
    <property type="entry name" value="Plug"/>
    <property type="match status" value="1"/>
</dbReference>
<comment type="subcellular location">
    <subcellularLocation>
        <location evidence="1 10">Cell outer membrane</location>
        <topology evidence="1 10">Multi-pass membrane protein</topology>
    </subcellularLocation>
</comment>
<dbReference type="AlphaFoldDB" id="A0A3P3WGG2"/>
<evidence type="ECO:0000259" key="13">
    <source>
        <dbReference type="Pfam" id="PF07715"/>
    </source>
</evidence>
<feature type="domain" description="TonB-dependent receptor-like beta-barrel" evidence="12">
    <location>
        <begin position="212"/>
        <end position="665"/>
    </location>
</feature>
<keyword evidence="15" id="KW-1185">Reference proteome</keyword>
<dbReference type="InterPro" id="IPR039426">
    <property type="entry name" value="TonB-dep_rcpt-like"/>
</dbReference>
<dbReference type="OrthoDB" id="9764669at2"/>
<evidence type="ECO:0000256" key="10">
    <source>
        <dbReference type="PROSITE-ProRule" id="PRU01360"/>
    </source>
</evidence>
<dbReference type="PANTHER" id="PTHR30069">
    <property type="entry name" value="TONB-DEPENDENT OUTER MEMBRANE RECEPTOR"/>
    <property type="match status" value="1"/>
</dbReference>
<keyword evidence="4 10" id="KW-0812">Transmembrane</keyword>
<keyword evidence="8 14" id="KW-0675">Receptor</keyword>
<keyword evidence="7 10" id="KW-0472">Membrane</keyword>
<accession>A0A3P3WGG2</accession>
<dbReference type="InterPro" id="IPR037066">
    <property type="entry name" value="Plug_dom_sf"/>
</dbReference>
<evidence type="ECO:0000256" key="4">
    <source>
        <dbReference type="ARBA" id="ARBA00022692"/>
    </source>
</evidence>
<dbReference type="InterPro" id="IPR036942">
    <property type="entry name" value="Beta-barrel_TonB_sf"/>
</dbReference>
<sequence>MRIHTKAVIFFSFHCSITAFSQEKVIDTTKATTIQEVVITGQFEPQSLRKSVHNIRVISRLDIQNLAANNLGDVLNQYLNITVRPSSNTGRSTISMFGLDAQYFKILIDNVPLVNEGGMGNNVDLSQINLNEVEQIEIIEGSMGVTHGANAVSGILNIITKKSSEFKWEINAFAQEETVGKEYAAFDEGKHIQGWRVSHSINDNWYASIGVNRNDFQGFLNNQKGKEYSVNDFSRGYSWLPKEQINSTASIAYKKHNFRAYYKFEYLDENIDFYNSTVQSGFSTALGAFKFSDDKRYLTNRFYHNLNVVGSVFSGIVYNVSVSHQKQQREIEDFKYRILTDEEYNLSKKKDQSMEVLYSTGTLGDLIKNNKIDLQVGYEAVNNQGFSLIEGENNTTKTIRKRLENYDFFAISEIKLTDKFSLRPGVRYSLQSSFDNQYAVSLGARQLFEKGYELRGSIGKSFRTPTFEELFTEMVFSGHNYIGNENLVPETSISYEASLKKNTYFNSGTELSNNLIVSFMDIKDRIDMALVGLDQGGAQINQYINVSKYNMWNITSSNQIRVDNLNFSLGVSFVGISQLIDNGQFKTTDDYLYSLNLNSSVSYTVPKWNTVFSAYYKYTGKQQQYVVGQSDYILSEIEPYNLLDLTVRKSFLDRKLEATVGARNLFNIKDINQSRMNESGGHTVGSQLLLAYGTSYFLKLAYNLNF</sequence>
<keyword evidence="3 10" id="KW-1134">Transmembrane beta strand</keyword>
<protein>
    <submittedName>
        <fullName evidence="14">TonB-dependent receptor</fullName>
    </submittedName>
</protein>
<evidence type="ECO:0000256" key="2">
    <source>
        <dbReference type="ARBA" id="ARBA00022448"/>
    </source>
</evidence>
<dbReference type="Gene3D" id="2.170.130.10">
    <property type="entry name" value="TonB-dependent receptor, plug domain"/>
    <property type="match status" value="1"/>
</dbReference>
<comment type="caution">
    <text evidence="14">The sequence shown here is derived from an EMBL/GenBank/DDBJ whole genome shotgun (WGS) entry which is preliminary data.</text>
</comment>
<feature type="domain" description="TonB-dependent receptor plug" evidence="13">
    <location>
        <begin position="48"/>
        <end position="155"/>
    </location>
</feature>
<evidence type="ECO:0000256" key="5">
    <source>
        <dbReference type="ARBA" id="ARBA00022729"/>
    </source>
</evidence>
<dbReference type="SUPFAM" id="SSF56935">
    <property type="entry name" value="Porins"/>
    <property type="match status" value="1"/>
</dbReference>
<evidence type="ECO:0000256" key="3">
    <source>
        <dbReference type="ARBA" id="ARBA00022452"/>
    </source>
</evidence>
<keyword evidence="5" id="KW-0732">Signal</keyword>
<dbReference type="Proteomes" id="UP000271937">
    <property type="component" value="Unassembled WGS sequence"/>
</dbReference>
<evidence type="ECO:0000256" key="8">
    <source>
        <dbReference type="ARBA" id="ARBA00023170"/>
    </source>
</evidence>
<comment type="similarity">
    <text evidence="10 11">Belongs to the TonB-dependent receptor family.</text>
</comment>
<dbReference type="PROSITE" id="PS52016">
    <property type="entry name" value="TONB_DEPENDENT_REC_3"/>
    <property type="match status" value="1"/>
</dbReference>
<keyword evidence="2 10" id="KW-0813">Transport</keyword>
<evidence type="ECO:0000256" key="7">
    <source>
        <dbReference type="ARBA" id="ARBA00023136"/>
    </source>
</evidence>
<keyword evidence="9 10" id="KW-0998">Cell outer membrane</keyword>
<dbReference type="PANTHER" id="PTHR30069:SF29">
    <property type="entry name" value="HEMOGLOBIN AND HEMOGLOBIN-HAPTOGLOBIN-BINDING PROTEIN 1-RELATED"/>
    <property type="match status" value="1"/>
</dbReference>
<evidence type="ECO:0000256" key="9">
    <source>
        <dbReference type="ARBA" id="ARBA00023237"/>
    </source>
</evidence>
<evidence type="ECO:0000256" key="6">
    <source>
        <dbReference type="ARBA" id="ARBA00023077"/>
    </source>
</evidence>
<evidence type="ECO:0000313" key="15">
    <source>
        <dbReference type="Proteomes" id="UP000271937"/>
    </source>
</evidence>
<gene>
    <name evidence="14" type="ORF">EG849_01640</name>
</gene>
<dbReference type="InterPro" id="IPR012910">
    <property type="entry name" value="Plug_dom"/>
</dbReference>
<proteinExistence type="inferred from homology"/>
<dbReference type="GO" id="GO:0015344">
    <property type="term" value="F:siderophore uptake transmembrane transporter activity"/>
    <property type="evidence" value="ECO:0007669"/>
    <property type="project" value="TreeGrafter"/>
</dbReference>
<dbReference type="EMBL" id="RQVR01000001">
    <property type="protein sequence ID" value="RRJ94200.1"/>
    <property type="molecule type" value="Genomic_DNA"/>
</dbReference>
<dbReference type="InterPro" id="IPR000531">
    <property type="entry name" value="Beta-barrel_TonB"/>
</dbReference>
<dbReference type="Gene3D" id="2.40.170.20">
    <property type="entry name" value="TonB-dependent receptor, beta-barrel domain"/>
    <property type="match status" value="1"/>
</dbReference>
<dbReference type="GO" id="GO:0044718">
    <property type="term" value="P:siderophore transmembrane transport"/>
    <property type="evidence" value="ECO:0007669"/>
    <property type="project" value="TreeGrafter"/>
</dbReference>
<dbReference type="Pfam" id="PF00593">
    <property type="entry name" value="TonB_dep_Rec_b-barrel"/>
    <property type="match status" value="1"/>
</dbReference>
<dbReference type="RefSeq" id="WP_125011342.1">
    <property type="nucleotide sequence ID" value="NZ_RQVR01000001.1"/>
</dbReference>
<dbReference type="GO" id="GO:0009279">
    <property type="term" value="C:cell outer membrane"/>
    <property type="evidence" value="ECO:0007669"/>
    <property type="project" value="UniProtKB-SubCell"/>
</dbReference>
<keyword evidence="6 11" id="KW-0798">TonB box</keyword>
<evidence type="ECO:0000256" key="11">
    <source>
        <dbReference type="RuleBase" id="RU003357"/>
    </source>
</evidence>
<evidence type="ECO:0000256" key="1">
    <source>
        <dbReference type="ARBA" id="ARBA00004571"/>
    </source>
</evidence>
<evidence type="ECO:0000313" key="14">
    <source>
        <dbReference type="EMBL" id="RRJ94200.1"/>
    </source>
</evidence>
<evidence type="ECO:0000259" key="12">
    <source>
        <dbReference type="Pfam" id="PF00593"/>
    </source>
</evidence>
<organism evidence="14 15">
    <name type="scientific">Flavobacterium macacae</name>
    <dbReference type="NCBI Taxonomy" id="2488993"/>
    <lineage>
        <taxon>Bacteria</taxon>
        <taxon>Pseudomonadati</taxon>
        <taxon>Bacteroidota</taxon>
        <taxon>Flavobacteriia</taxon>
        <taxon>Flavobacteriales</taxon>
        <taxon>Flavobacteriaceae</taxon>
        <taxon>Flavobacterium</taxon>
    </lineage>
</organism>